<dbReference type="STRING" id="550540.Fbal_3046"/>
<dbReference type="CDD" id="cd00586">
    <property type="entry name" value="4HBT"/>
    <property type="match status" value="1"/>
</dbReference>
<dbReference type="KEGG" id="fbl:Fbal_3046"/>
<gene>
    <name evidence="3" type="ordered locus">Fbal_3046</name>
</gene>
<keyword evidence="4" id="KW-1185">Reference proteome</keyword>
<dbReference type="OrthoDB" id="9799036at2"/>
<dbReference type="HOGENOM" id="CLU_101141_2_2_6"/>
<dbReference type="InterPro" id="IPR006684">
    <property type="entry name" value="YbgC/YbaW"/>
</dbReference>
<dbReference type="PANTHER" id="PTHR31793:SF40">
    <property type="entry name" value="ACYL-COA THIOESTER HYDROLASE, YBGC_YBAW FAMILY"/>
    <property type="match status" value="1"/>
</dbReference>
<evidence type="ECO:0000313" key="3">
    <source>
        <dbReference type="EMBL" id="ADN77246.1"/>
    </source>
</evidence>
<accession>E1SU02</accession>
<sequence length="146" mass="16688">MESFQQAFPFSAPVRVAWGEMDALQHVNNAVYFRYFETARLAFFEQLNLMGELQQMGIAPVLSDTRARYRRPVTYPDQLQVGARITHIGEDRFTMEYGVFSAQQQALTTLGEAEIVMFNVAAKRKCAIPDVLKQQLQRYVTTPECA</sequence>
<evidence type="ECO:0000256" key="1">
    <source>
        <dbReference type="ARBA" id="ARBA00005953"/>
    </source>
</evidence>
<reference evidence="3 4" key="1">
    <citation type="journal article" date="2010" name="Stand. Genomic Sci.">
        <title>Complete genome sequence of Ferrimonas balearica type strain (PAT).</title>
        <authorList>
            <person name="Nolan M."/>
            <person name="Sikorski J."/>
            <person name="Davenport K."/>
            <person name="Lucas S."/>
            <person name="Glavina Del Rio T."/>
            <person name="Tice H."/>
            <person name="Cheng J."/>
            <person name="Goodwin L."/>
            <person name="Pitluck S."/>
            <person name="Liolios K."/>
            <person name="Ivanova N."/>
            <person name="Mavromatis K."/>
            <person name="Ovchinnikova G."/>
            <person name="Pati A."/>
            <person name="Chen A."/>
            <person name="Palaniappan K."/>
            <person name="Land M."/>
            <person name="Hauser L."/>
            <person name="Chang Y."/>
            <person name="Jeffries C."/>
            <person name="Tapia R."/>
            <person name="Brettin T."/>
            <person name="Detter J."/>
            <person name="Han C."/>
            <person name="Yasawong M."/>
            <person name="Rohde M."/>
            <person name="Tindall B."/>
            <person name="Goker M."/>
            <person name="Woyke T."/>
            <person name="Bristow J."/>
            <person name="Eisen J."/>
            <person name="Markowitz V."/>
            <person name="Hugenholtz P."/>
            <person name="Kyrpides N."/>
            <person name="Klenk H."/>
            <person name="Lapidus A."/>
        </authorList>
    </citation>
    <scope>NUCLEOTIDE SEQUENCE [LARGE SCALE GENOMIC DNA]</scope>
    <source>
        <strain evidence="4">DSM 9799 / CCM 4581 / KCTC 23876 / PAT</strain>
    </source>
</reference>
<comment type="similarity">
    <text evidence="1">Belongs to the 4-hydroxybenzoyl-CoA thioesterase family.</text>
</comment>
<evidence type="ECO:0000256" key="2">
    <source>
        <dbReference type="ARBA" id="ARBA00022801"/>
    </source>
</evidence>
<dbReference type="GeneID" id="67183268"/>
<dbReference type="Pfam" id="PF13279">
    <property type="entry name" value="4HBT_2"/>
    <property type="match status" value="1"/>
</dbReference>
<dbReference type="Gene3D" id="3.10.129.10">
    <property type="entry name" value="Hotdog Thioesterase"/>
    <property type="match status" value="1"/>
</dbReference>
<dbReference type="EMBL" id="CP002209">
    <property type="protein sequence ID" value="ADN77246.1"/>
    <property type="molecule type" value="Genomic_DNA"/>
</dbReference>
<dbReference type="InterPro" id="IPR029069">
    <property type="entry name" value="HotDog_dom_sf"/>
</dbReference>
<dbReference type="AlphaFoldDB" id="E1SU02"/>
<organism evidence="3 4">
    <name type="scientific">Ferrimonas balearica (strain DSM 9799 / CCM 4581 / KCTC 23876 / PAT)</name>
    <dbReference type="NCBI Taxonomy" id="550540"/>
    <lineage>
        <taxon>Bacteria</taxon>
        <taxon>Pseudomonadati</taxon>
        <taxon>Pseudomonadota</taxon>
        <taxon>Gammaproteobacteria</taxon>
        <taxon>Alteromonadales</taxon>
        <taxon>Ferrimonadaceae</taxon>
        <taxon>Ferrimonas</taxon>
    </lineage>
</organism>
<dbReference type="eggNOG" id="COG0824">
    <property type="taxonomic scope" value="Bacteria"/>
</dbReference>
<dbReference type="InterPro" id="IPR050563">
    <property type="entry name" value="4-hydroxybenzoyl-CoA_TE"/>
</dbReference>
<name>E1SU02_FERBD</name>
<evidence type="ECO:0000313" key="4">
    <source>
        <dbReference type="Proteomes" id="UP000006683"/>
    </source>
</evidence>
<dbReference type="GO" id="GO:0047617">
    <property type="term" value="F:fatty acyl-CoA hydrolase activity"/>
    <property type="evidence" value="ECO:0007669"/>
    <property type="project" value="TreeGrafter"/>
</dbReference>
<dbReference type="Proteomes" id="UP000006683">
    <property type="component" value="Chromosome"/>
</dbReference>
<keyword evidence="2" id="KW-0378">Hydrolase</keyword>
<dbReference type="PIRSF" id="PIRSF003230">
    <property type="entry name" value="YbgC"/>
    <property type="match status" value="1"/>
</dbReference>
<proteinExistence type="inferred from homology"/>
<dbReference type="RefSeq" id="WP_013346552.1">
    <property type="nucleotide sequence ID" value="NC_014541.1"/>
</dbReference>
<protein>
    <submittedName>
        <fullName evidence="3">Thioesterase superfamily protein</fullName>
    </submittedName>
</protein>
<dbReference type="SUPFAM" id="SSF54637">
    <property type="entry name" value="Thioesterase/thiol ester dehydrase-isomerase"/>
    <property type="match status" value="1"/>
</dbReference>
<dbReference type="PANTHER" id="PTHR31793">
    <property type="entry name" value="4-HYDROXYBENZOYL-COA THIOESTERASE FAMILY MEMBER"/>
    <property type="match status" value="1"/>
</dbReference>